<dbReference type="InterPro" id="IPR012349">
    <property type="entry name" value="Split_barrel_FMN-bd"/>
</dbReference>
<evidence type="ECO:0000259" key="2">
    <source>
        <dbReference type="Pfam" id="PF13883"/>
    </source>
</evidence>
<accession>A0A561QW86</accession>
<sequence length="188" mass="20418">MAETPNRENAKSPTAEMPAADKPKLLRDTDDDARALARKLLGDARHMALAVIDAETGFPAASRVLTGIDADGVPVILVSGLAGHTKALDSDPRCSLLAGETGKGDPLAHPRIMAQCLAQRITRDSEDYERIRKIFIARHHKAKLYVDFPDFRFYRLVPQSALLNGGFGRAFALSASELLAENRGKGEK</sequence>
<name>A0A561QW86_9HYPH</name>
<keyword evidence="4" id="KW-1185">Reference proteome</keyword>
<dbReference type="InterPro" id="IPR055343">
    <property type="entry name" value="CREG_beta-barrel"/>
</dbReference>
<dbReference type="PANTHER" id="PTHR13343:SF17">
    <property type="entry name" value="CELLULAR REPRESSOR OF E1A-STIMULATED GENES, ISOFORM A"/>
    <property type="match status" value="1"/>
</dbReference>
<dbReference type="Gene3D" id="2.30.110.10">
    <property type="entry name" value="Electron Transport, Fmn-binding Protein, Chain A"/>
    <property type="match status" value="1"/>
</dbReference>
<dbReference type="PANTHER" id="PTHR13343">
    <property type="entry name" value="CREG1 PROTEIN"/>
    <property type="match status" value="1"/>
</dbReference>
<dbReference type="RefSeq" id="WP_246690761.1">
    <property type="nucleotide sequence ID" value="NZ_VIWP01000003.1"/>
</dbReference>
<dbReference type="Proteomes" id="UP000320653">
    <property type="component" value="Unassembled WGS sequence"/>
</dbReference>
<organism evidence="3 4">
    <name type="scientific">Neorhizobium alkalisoli</name>
    <dbReference type="NCBI Taxonomy" id="528178"/>
    <lineage>
        <taxon>Bacteria</taxon>
        <taxon>Pseudomonadati</taxon>
        <taxon>Pseudomonadota</taxon>
        <taxon>Alphaproteobacteria</taxon>
        <taxon>Hyphomicrobiales</taxon>
        <taxon>Rhizobiaceae</taxon>
        <taxon>Rhizobium/Agrobacterium group</taxon>
        <taxon>Neorhizobium</taxon>
    </lineage>
</organism>
<proteinExistence type="predicted"/>
<feature type="compositionally biased region" description="Basic and acidic residues" evidence="1">
    <location>
        <begin position="1"/>
        <end position="10"/>
    </location>
</feature>
<protein>
    <recommendedName>
        <fullName evidence="2">CREG-like beta-barrel domain-containing protein</fullName>
    </recommendedName>
</protein>
<evidence type="ECO:0000256" key="1">
    <source>
        <dbReference type="SAM" id="MobiDB-lite"/>
    </source>
</evidence>
<dbReference type="SUPFAM" id="SSF50475">
    <property type="entry name" value="FMN-binding split barrel"/>
    <property type="match status" value="1"/>
</dbReference>
<dbReference type="EMBL" id="VIWP01000003">
    <property type="protein sequence ID" value="TWF54633.1"/>
    <property type="molecule type" value="Genomic_DNA"/>
</dbReference>
<dbReference type="GO" id="GO:0005737">
    <property type="term" value="C:cytoplasm"/>
    <property type="evidence" value="ECO:0007669"/>
    <property type="project" value="UniProtKB-ARBA"/>
</dbReference>
<feature type="region of interest" description="Disordered" evidence="1">
    <location>
        <begin position="1"/>
        <end position="27"/>
    </location>
</feature>
<feature type="domain" description="CREG-like beta-barrel" evidence="2">
    <location>
        <begin position="31"/>
        <end position="175"/>
    </location>
</feature>
<comment type="caution">
    <text evidence="3">The sequence shown here is derived from an EMBL/GenBank/DDBJ whole genome shotgun (WGS) entry which is preliminary data.</text>
</comment>
<evidence type="ECO:0000313" key="3">
    <source>
        <dbReference type="EMBL" id="TWF54633.1"/>
    </source>
</evidence>
<reference evidence="3 4" key="1">
    <citation type="submission" date="2019-06" db="EMBL/GenBank/DDBJ databases">
        <title>Sorghum-associated microbial communities from plants grown in Nebraska, USA.</title>
        <authorList>
            <person name="Schachtman D."/>
        </authorList>
    </citation>
    <scope>NUCLEOTIDE SEQUENCE [LARGE SCALE GENOMIC DNA]</scope>
    <source>
        <strain evidence="3 4">1225</strain>
    </source>
</reference>
<evidence type="ECO:0000313" key="4">
    <source>
        <dbReference type="Proteomes" id="UP000320653"/>
    </source>
</evidence>
<dbReference type="AlphaFoldDB" id="A0A561QW86"/>
<gene>
    <name evidence="3" type="ORF">FHW37_103503</name>
</gene>
<dbReference type="Pfam" id="PF13883">
    <property type="entry name" value="CREG_beta-barrel"/>
    <property type="match status" value="1"/>
</dbReference>